<evidence type="ECO:0000313" key="8">
    <source>
        <dbReference type="EMBL" id="MBC8575901.1"/>
    </source>
</evidence>
<comment type="caution">
    <text evidence="8">The sequence shown here is derived from an EMBL/GenBank/DDBJ whole genome shotgun (WGS) entry which is preliminary data.</text>
</comment>
<organism evidence="8 9">
    <name type="scientific">Yanshouia hominis</name>
    <dbReference type="NCBI Taxonomy" id="2763673"/>
    <lineage>
        <taxon>Bacteria</taxon>
        <taxon>Bacillati</taxon>
        <taxon>Bacillota</taxon>
        <taxon>Clostridia</taxon>
        <taxon>Eubacteriales</taxon>
        <taxon>Oscillospiraceae</taxon>
        <taxon>Yanshouia</taxon>
    </lineage>
</organism>
<feature type="transmembrane region" description="Helical" evidence="6">
    <location>
        <begin position="173"/>
        <end position="190"/>
    </location>
</feature>
<feature type="transmembrane region" description="Helical" evidence="6">
    <location>
        <begin position="12"/>
        <end position="35"/>
    </location>
</feature>
<dbReference type="InterPro" id="IPR018461">
    <property type="entry name" value="Na/H_Antiport_NhaC-like_C"/>
</dbReference>
<feature type="transmembrane region" description="Helical" evidence="6">
    <location>
        <begin position="144"/>
        <end position="166"/>
    </location>
</feature>
<evidence type="ECO:0000256" key="3">
    <source>
        <dbReference type="ARBA" id="ARBA00022692"/>
    </source>
</evidence>
<protein>
    <submittedName>
        <fullName evidence="8">Citrate transporter</fullName>
    </submittedName>
</protein>
<evidence type="ECO:0000256" key="4">
    <source>
        <dbReference type="ARBA" id="ARBA00022989"/>
    </source>
</evidence>
<evidence type="ECO:0000259" key="7">
    <source>
        <dbReference type="Pfam" id="PF03553"/>
    </source>
</evidence>
<comment type="subcellular location">
    <subcellularLocation>
        <location evidence="1">Cell membrane</location>
        <topology evidence="1">Multi-pass membrane protein</topology>
    </subcellularLocation>
</comment>
<evidence type="ECO:0000256" key="6">
    <source>
        <dbReference type="SAM" id="Phobius"/>
    </source>
</evidence>
<dbReference type="EMBL" id="JACRTB010000007">
    <property type="protein sequence ID" value="MBC8575901.1"/>
    <property type="molecule type" value="Genomic_DNA"/>
</dbReference>
<evidence type="ECO:0000313" key="9">
    <source>
        <dbReference type="Proteomes" id="UP000658131"/>
    </source>
</evidence>
<dbReference type="Pfam" id="PF03553">
    <property type="entry name" value="Na_H_antiporter"/>
    <property type="match status" value="1"/>
</dbReference>
<name>A0ABR7NHM2_9FIRM</name>
<sequence length="449" mass="47217">MQYGPQKNAKEGVVIMIFNLPPICGLFPLLLYIVLSFRKGMHPLVNVSICAVVGAILVKQPLGGLGAVIYESMGSFLALVGFIIMLGSGLGMVLRKTGVAAAIVNILMRKIGVKTQKRAILATMVSSICLVTLLGTLAGANAVIAPIVIPLVAAVGITPSTLAVIFQGAGQTGLFLSPFSPPMVTLMGITGLSYPRLLLCAGLPVSIVMWIGTYLIANKVQKETEGKEDFGPDVEMPSDNFEVDAITKRATAVFVATMAVMVVYGIITKGGASFVILVMIVAAILTGLAAKMPAGEIFDNIVEGCGKLMWLFFMFLMFNPFLNFVTASGAFDAMLKLMEPLIGSSGKVGFTLLTVLVGIFGINGAAVAQALMIDSLFNGFLPGIGISMELWGMIVLIGHQITSYAYPGVDMIGAMGLAHAKNIKPMLKLSYFAIIPGTVILSCIAALIL</sequence>
<feature type="transmembrane region" description="Helical" evidence="6">
    <location>
        <begin position="429"/>
        <end position="448"/>
    </location>
</feature>
<keyword evidence="5 6" id="KW-0472">Membrane</keyword>
<feature type="transmembrane region" description="Helical" evidence="6">
    <location>
        <begin position="76"/>
        <end position="107"/>
    </location>
</feature>
<evidence type="ECO:0000256" key="2">
    <source>
        <dbReference type="ARBA" id="ARBA00022475"/>
    </source>
</evidence>
<reference evidence="8 9" key="1">
    <citation type="submission" date="2020-08" db="EMBL/GenBank/DDBJ databases">
        <title>Genome public.</title>
        <authorList>
            <person name="Liu C."/>
            <person name="Sun Q."/>
        </authorList>
    </citation>
    <scope>NUCLEOTIDE SEQUENCE [LARGE SCALE GENOMIC DNA]</scope>
    <source>
        <strain evidence="8 9">BX1</strain>
    </source>
</reference>
<dbReference type="Proteomes" id="UP000658131">
    <property type="component" value="Unassembled WGS sequence"/>
</dbReference>
<feature type="transmembrane region" description="Helical" evidence="6">
    <location>
        <begin position="196"/>
        <end position="217"/>
    </location>
</feature>
<feature type="domain" description="Na+/H+ antiporter NhaC-like C-terminal" evidence="7">
    <location>
        <begin position="58"/>
        <end position="183"/>
    </location>
</feature>
<feature type="transmembrane region" description="Helical" evidence="6">
    <location>
        <begin position="273"/>
        <end position="290"/>
    </location>
</feature>
<proteinExistence type="predicted"/>
<feature type="transmembrane region" description="Helical" evidence="6">
    <location>
        <begin position="119"/>
        <end position="138"/>
    </location>
</feature>
<feature type="transmembrane region" description="Helical" evidence="6">
    <location>
        <begin position="250"/>
        <end position="267"/>
    </location>
</feature>
<keyword evidence="2" id="KW-1003">Cell membrane</keyword>
<gene>
    <name evidence="8" type="ORF">H8717_05675</name>
</gene>
<feature type="transmembrane region" description="Helical" evidence="6">
    <location>
        <begin position="47"/>
        <end position="70"/>
    </location>
</feature>
<keyword evidence="9" id="KW-1185">Reference proteome</keyword>
<accession>A0ABR7NHM2</accession>
<feature type="transmembrane region" description="Helical" evidence="6">
    <location>
        <begin position="310"/>
        <end position="331"/>
    </location>
</feature>
<evidence type="ECO:0000256" key="1">
    <source>
        <dbReference type="ARBA" id="ARBA00004651"/>
    </source>
</evidence>
<feature type="transmembrane region" description="Helical" evidence="6">
    <location>
        <begin position="351"/>
        <end position="373"/>
    </location>
</feature>
<keyword evidence="4 6" id="KW-1133">Transmembrane helix</keyword>
<feature type="transmembrane region" description="Helical" evidence="6">
    <location>
        <begin position="380"/>
        <end position="401"/>
    </location>
</feature>
<keyword evidence="3 6" id="KW-0812">Transmembrane</keyword>
<evidence type="ECO:0000256" key="5">
    <source>
        <dbReference type="ARBA" id="ARBA00023136"/>
    </source>
</evidence>